<protein>
    <submittedName>
        <fullName evidence="1">CACTA en-spm transposon protein</fullName>
    </submittedName>
</protein>
<name>A0A5A7UZZ7_CUCMM</name>
<evidence type="ECO:0000313" key="2">
    <source>
        <dbReference type="EMBL" id="TYJ99798.1"/>
    </source>
</evidence>
<accession>A0A5A7UZZ7</accession>
<dbReference type="OrthoDB" id="1921870at2759"/>
<organism evidence="1 3">
    <name type="scientific">Cucumis melo var. makuwa</name>
    <name type="common">Oriental melon</name>
    <dbReference type="NCBI Taxonomy" id="1194695"/>
    <lineage>
        <taxon>Eukaryota</taxon>
        <taxon>Viridiplantae</taxon>
        <taxon>Streptophyta</taxon>
        <taxon>Embryophyta</taxon>
        <taxon>Tracheophyta</taxon>
        <taxon>Spermatophyta</taxon>
        <taxon>Magnoliopsida</taxon>
        <taxon>eudicotyledons</taxon>
        <taxon>Gunneridae</taxon>
        <taxon>Pentapetalae</taxon>
        <taxon>rosids</taxon>
        <taxon>fabids</taxon>
        <taxon>Cucurbitales</taxon>
        <taxon>Cucurbitaceae</taxon>
        <taxon>Benincaseae</taxon>
        <taxon>Cucumis</taxon>
    </lineage>
</organism>
<dbReference type="EMBL" id="SSTE01005892">
    <property type="protein sequence ID" value="KAA0059786.1"/>
    <property type="molecule type" value="Genomic_DNA"/>
</dbReference>
<gene>
    <name evidence="2" type="ORF">E5676_scaffold896G00450</name>
    <name evidence="1" type="ORF">E6C27_scaffold108G00500</name>
</gene>
<evidence type="ECO:0000313" key="3">
    <source>
        <dbReference type="Proteomes" id="UP000321393"/>
    </source>
</evidence>
<evidence type="ECO:0000313" key="4">
    <source>
        <dbReference type="Proteomes" id="UP000321947"/>
    </source>
</evidence>
<evidence type="ECO:0000313" key="1">
    <source>
        <dbReference type="EMBL" id="KAA0059786.1"/>
    </source>
</evidence>
<dbReference type="Proteomes" id="UP000321947">
    <property type="component" value="Unassembled WGS sequence"/>
</dbReference>
<comment type="caution">
    <text evidence="1">The sequence shown here is derived from an EMBL/GenBank/DDBJ whole genome shotgun (WGS) entry which is preliminary data.</text>
</comment>
<sequence length="112" mass="13147">MDVGREYIEVVKADLQQFFVLNFNDPAMNRFVEYQMLSTFKKFQDDCHRYFKKHSDPEEARANPPNLLHELIKRGGESVDRVELFQKTHIRAGTFLSQAAEDAHNQMLELQS</sequence>
<reference evidence="3 4" key="1">
    <citation type="submission" date="2019-08" db="EMBL/GenBank/DDBJ databases">
        <title>Draft genome sequences of two oriental melons (Cucumis melo L. var makuwa).</title>
        <authorList>
            <person name="Kwon S.-Y."/>
        </authorList>
    </citation>
    <scope>NUCLEOTIDE SEQUENCE [LARGE SCALE GENOMIC DNA]</scope>
    <source>
        <strain evidence="4">cv. Chang Bougi</strain>
        <strain evidence="3">cv. SW 3</strain>
        <tissue evidence="1">Leaf</tissue>
    </source>
</reference>
<proteinExistence type="predicted"/>
<dbReference type="EMBL" id="SSTD01017575">
    <property type="protein sequence ID" value="TYJ99798.1"/>
    <property type="molecule type" value="Genomic_DNA"/>
</dbReference>
<dbReference type="Proteomes" id="UP000321393">
    <property type="component" value="Unassembled WGS sequence"/>
</dbReference>
<dbReference type="AlphaFoldDB" id="A0A5A7UZZ7"/>